<dbReference type="EMBL" id="BQNB010015157">
    <property type="protein sequence ID" value="GJT36661.1"/>
    <property type="molecule type" value="Genomic_DNA"/>
</dbReference>
<gene>
    <name evidence="1" type="ORF">Tco_0927080</name>
</gene>
<evidence type="ECO:0000313" key="1">
    <source>
        <dbReference type="EMBL" id="GJT36661.1"/>
    </source>
</evidence>
<name>A0ABQ5DEG9_9ASTR</name>
<keyword evidence="2" id="KW-1185">Reference proteome</keyword>
<sequence length="198" mass="22659">MTPHHNTITIIKKEDEPKEAKPLELNVIESDNRDLDEKTMAMNQGVEKGDPSNLKIPCMIGRKFIANANINLDLPMNVMSLAYYNAIRNQGYEHSGLTLDREKGLVTFTDGIKEVTFKTPYKDPEMDDLTSEGRDLFSSRVIFRDDDFRRGCERPSDLENGLYKDTDKLDSSYSWKIKRLDIEGSFEAEVRRTSEGVT</sequence>
<reference evidence="1" key="1">
    <citation type="journal article" date="2022" name="Int. J. Mol. Sci.">
        <title>Draft Genome of Tanacetum Coccineum: Genomic Comparison of Closely Related Tanacetum-Family Plants.</title>
        <authorList>
            <person name="Yamashiro T."/>
            <person name="Shiraishi A."/>
            <person name="Nakayama K."/>
            <person name="Satake H."/>
        </authorList>
    </citation>
    <scope>NUCLEOTIDE SEQUENCE</scope>
</reference>
<accession>A0ABQ5DEG9</accession>
<comment type="caution">
    <text evidence="1">The sequence shown here is derived from an EMBL/GenBank/DDBJ whole genome shotgun (WGS) entry which is preliminary data.</text>
</comment>
<evidence type="ECO:0000313" key="2">
    <source>
        <dbReference type="Proteomes" id="UP001151760"/>
    </source>
</evidence>
<reference evidence="1" key="2">
    <citation type="submission" date="2022-01" db="EMBL/GenBank/DDBJ databases">
        <authorList>
            <person name="Yamashiro T."/>
            <person name="Shiraishi A."/>
            <person name="Satake H."/>
            <person name="Nakayama K."/>
        </authorList>
    </citation>
    <scope>NUCLEOTIDE SEQUENCE</scope>
</reference>
<organism evidence="1 2">
    <name type="scientific">Tanacetum coccineum</name>
    <dbReference type="NCBI Taxonomy" id="301880"/>
    <lineage>
        <taxon>Eukaryota</taxon>
        <taxon>Viridiplantae</taxon>
        <taxon>Streptophyta</taxon>
        <taxon>Embryophyta</taxon>
        <taxon>Tracheophyta</taxon>
        <taxon>Spermatophyta</taxon>
        <taxon>Magnoliopsida</taxon>
        <taxon>eudicotyledons</taxon>
        <taxon>Gunneridae</taxon>
        <taxon>Pentapetalae</taxon>
        <taxon>asterids</taxon>
        <taxon>campanulids</taxon>
        <taxon>Asterales</taxon>
        <taxon>Asteraceae</taxon>
        <taxon>Asteroideae</taxon>
        <taxon>Anthemideae</taxon>
        <taxon>Anthemidinae</taxon>
        <taxon>Tanacetum</taxon>
    </lineage>
</organism>
<proteinExistence type="predicted"/>
<dbReference type="Proteomes" id="UP001151760">
    <property type="component" value="Unassembled WGS sequence"/>
</dbReference>
<protein>
    <submittedName>
        <fullName evidence="1">Uncharacterized protein</fullName>
    </submittedName>
</protein>